<evidence type="ECO:0000256" key="1">
    <source>
        <dbReference type="ARBA" id="ARBA00022679"/>
    </source>
</evidence>
<protein>
    <submittedName>
        <fullName evidence="3">Bifunctional IPC transferase and DIPP synthase</fullName>
    </submittedName>
</protein>
<dbReference type="GO" id="GO:0016780">
    <property type="term" value="F:phosphotransferase activity, for other substituted phosphate groups"/>
    <property type="evidence" value="ECO:0007669"/>
    <property type="project" value="InterPro"/>
</dbReference>
<feature type="transmembrane region" description="Helical" evidence="2">
    <location>
        <begin position="92"/>
        <end position="109"/>
    </location>
</feature>
<comment type="caution">
    <text evidence="3">The sequence shown here is derived from an EMBL/GenBank/DDBJ whole genome shotgun (WGS) entry which is preliminary data.</text>
</comment>
<keyword evidence="2" id="KW-1133">Transmembrane helix</keyword>
<reference evidence="3" key="1">
    <citation type="submission" date="2019-08" db="EMBL/GenBank/DDBJ databases">
        <authorList>
            <person name="Kucharzyk K."/>
            <person name="Murdoch R.W."/>
            <person name="Higgins S."/>
            <person name="Loffler F."/>
        </authorList>
    </citation>
    <scope>NUCLEOTIDE SEQUENCE</scope>
</reference>
<dbReference type="EMBL" id="VSSQ01000109">
    <property type="protein sequence ID" value="MPL77672.1"/>
    <property type="molecule type" value="Genomic_DNA"/>
</dbReference>
<dbReference type="PROSITE" id="PS00379">
    <property type="entry name" value="CDP_ALCOHOL_P_TRANSF"/>
    <property type="match status" value="1"/>
</dbReference>
<dbReference type="Pfam" id="PF01066">
    <property type="entry name" value="CDP-OH_P_transf"/>
    <property type="match status" value="1"/>
</dbReference>
<dbReference type="InterPro" id="IPR043130">
    <property type="entry name" value="CDP-OH_PTrfase_TM_dom"/>
</dbReference>
<dbReference type="GO" id="GO:0008654">
    <property type="term" value="P:phospholipid biosynthetic process"/>
    <property type="evidence" value="ECO:0007669"/>
    <property type="project" value="InterPro"/>
</dbReference>
<dbReference type="InterPro" id="IPR048254">
    <property type="entry name" value="CDP_ALCOHOL_P_TRANSF_CS"/>
</dbReference>
<proteinExistence type="predicted"/>
<feature type="transmembrane region" description="Helical" evidence="2">
    <location>
        <begin position="121"/>
        <end position="137"/>
    </location>
</feature>
<sequence>MNITALRYKLTGWLDPVVRVFVKTGMSPNQITLLSLFFGIGAAVCYFCQSFLIGSLLLLISGILDLTDGSVARITGKKSDFGAISDWIVDKYVDGIVLLAIGLSGIPIISQFTGFAPTADMLIAGLAVIGSIMNTFIKPVTYAEIGYTCKEDGKISDPLEGVGFFGRPETMISLVLFGIIGQIWIAVILVAVCTNLSAFQRLWYLWRKHGEYKKD</sequence>
<keyword evidence="1 3" id="KW-0808">Transferase</keyword>
<organism evidence="3">
    <name type="scientific">bioreactor metagenome</name>
    <dbReference type="NCBI Taxonomy" id="1076179"/>
    <lineage>
        <taxon>unclassified sequences</taxon>
        <taxon>metagenomes</taxon>
        <taxon>ecological metagenomes</taxon>
    </lineage>
</organism>
<feature type="transmembrane region" description="Helical" evidence="2">
    <location>
        <begin position="33"/>
        <end position="60"/>
    </location>
</feature>
<dbReference type="AlphaFoldDB" id="A0A644UFR9"/>
<dbReference type="InterPro" id="IPR000462">
    <property type="entry name" value="CDP-OH_P_trans"/>
</dbReference>
<dbReference type="GO" id="GO:0016020">
    <property type="term" value="C:membrane"/>
    <property type="evidence" value="ECO:0007669"/>
    <property type="project" value="InterPro"/>
</dbReference>
<evidence type="ECO:0000256" key="2">
    <source>
        <dbReference type="SAM" id="Phobius"/>
    </source>
</evidence>
<keyword evidence="2" id="KW-0472">Membrane</keyword>
<feature type="transmembrane region" description="Helical" evidence="2">
    <location>
        <begin position="174"/>
        <end position="199"/>
    </location>
</feature>
<accession>A0A644UFR9</accession>
<keyword evidence="2" id="KW-0812">Transmembrane</keyword>
<gene>
    <name evidence="3" type="primary">spsI_1</name>
    <name evidence="3" type="ORF">SDC9_23529</name>
</gene>
<evidence type="ECO:0000313" key="3">
    <source>
        <dbReference type="EMBL" id="MPL77672.1"/>
    </source>
</evidence>
<dbReference type="Gene3D" id="1.20.120.1760">
    <property type="match status" value="1"/>
</dbReference>
<name>A0A644UFR9_9ZZZZ</name>